<dbReference type="FunFam" id="2.60.40.1180:FF:000001">
    <property type="entry name" value="Maltase-glucoamylase, intestinal"/>
    <property type="match status" value="1"/>
</dbReference>
<protein>
    <recommendedName>
        <fullName evidence="3">alpha-glucosidase</fullName>
        <ecNumber evidence="3">3.2.1.20</ecNumber>
    </recommendedName>
</protein>
<evidence type="ECO:0000256" key="3">
    <source>
        <dbReference type="ARBA" id="ARBA00012741"/>
    </source>
</evidence>
<dbReference type="FunFam" id="2.60.40.1760:FF:000005">
    <property type="entry name" value="Putative alpha-glucosidase AgdA"/>
    <property type="match status" value="1"/>
</dbReference>
<dbReference type="GO" id="GO:0004558">
    <property type="term" value="F:alpha-1,4-glucosidase activity"/>
    <property type="evidence" value="ECO:0007669"/>
    <property type="project" value="UniProtKB-EC"/>
</dbReference>
<dbReference type="InterPro" id="IPR000322">
    <property type="entry name" value="Glyco_hydro_31_TIM"/>
</dbReference>
<evidence type="ECO:0000256" key="1">
    <source>
        <dbReference type="ARBA" id="ARBA00001657"/>
    </source>
</evidence>
<evidence type="ECO:0000256" key="6">
    <source>
        <dbReference type="ARBA" id="ARBA00023180"/>
    </source>
</evidence>
<dbReference type="EC" id="3.2.1.20" evidence="3"/>
<evidence type="ECO:0000256" key="9">
    <source>
        <dbReference type="SAM" id="Phobius"/>
    </source>
</evidence>
<dbReference type="Pfam" id="PF01055">
    <property type="entry name" value="Glyco_hydro_31_2nd"/>
    <property type="match status" value="1"/>
</dbReference>
<name>A0A9N9KX10_9HELO</name>
<dbReference type="SUPFAM" id="SSF51011">
    <property type="entry name" value="Glycosyl hydrolase domain"/>
    <property type="match status" value="1"/>
</dbReference>
<dbReference type="Gene3D" id="3.20.20.80">
    <property type="entry name" value="Glycosidases"/>
    <property type="match status" value="2"/>
</dbReference>
<proteinExistence type="inferred from homology"/>
<evidence type="ECO:0000256" key="4">
    <source>
        <dbReference type="ARBA" id="ARBA00022729"/>
    </source>
</evidence>
<dbReference type="PROSITE" id="PS00129">
    <property type="entry name" value="GLYCOSYL_HYDROL_F31_1"/>
    <property type="match status" value="1"/>
</dbReference>
<evidence type="ECO:0000256" key="7">
    <source>
        <dbReference type="ARBA" id="ARBA00023295"/>
    </source>
</evidence>
<dbReference type="EMBL" id="CAJVRL010000063">
    <property type="protein sequence ID" value="CAG8955439.1"/>
    <property type="molecule type" value="Genomic_DNA"/>
</dbReference>
<dbReference type="FunFam" id="3.20.20.80:FF:000169">
    <property type="entry name" value="Putative alpha-glucosidase AgdA"/>
    <property type="match status" value="1"/>
</dbReference>
<dbReference type="Pfam" id="PF21365">
    <property type="entry name" value="Glyco_hydro_31_3rd"/>
    <property type="match status" value="1"/>
</dbReference>
<dbReference type="Gene3D" id="2.60.40.1180">
    <property type="entry name" value="Golgi alpha-mannosidase II"/>
    <property type="match status" value="2"/>
</dbReference>
<keyword evidence="6" id="KW-0325">Glycoprotein</keyword>
<dbReference type="InterPro" id="IPR048395">
    <property type="entry name" value="Glyco_hydro_31_C"/>
</dbReference>
<reference evidence="12" key="1">
    <citation type="submission" date="2021-07" db="EMBL/GenBank/DDBJ databases">
        <authorList>
            <person name="Durling M."/>
        </authorList>
    </citation>
    <scope>NUCLEOTIDE SEQUENCE</scope>
</reference>
<dbReference type="InterPro" id="IPR013780">
    <property type="entry name" value="Glyco_hydro_b"/>
</dbReference>
<keyword evidence="9" id="KW-0812">Transmembrane</keyword>
<dbReference type="InterPro" id="IPR011013">
    <property type="entry name" value="Gal_mutarotase_sf_dom"/>
</dbReference>
<dbReference type="InterPro" id="IPR030458">
    <property type="entry name" value="Glyco_hydro_31_AS"/>
</dbReference>
<comment type="similarity">
    <text evidence="2 8">Belongs to the glycosyl hydrolase 31 family.</text>
</comment>
<dbReference type="GO" id="GO:0005975">
    <property type="term" value="P:carbohydrate metabolic process"/>
    <property type="evidence" value="ECO:0007669"/>
    <property type="project" value="InterPro"/>
</dbReference>
<dbReference type="CDD" id="cd14752">
    <property type="entry name" value="GH31_N"/>
    <property type="match status" value="1"/>
</dbReference>
<evidence type="ECO:0000256" key="8">
    <source>
        <dbReference type="RuleBase" id="RU361185"/>
    </source>
</evidence>
<keyword evidence="13" id="KW-1185">Reference proteome</keyword>
<dbReference type="InterPro" id="IPR017853">
    <property type="entry name" value="GH"/>
</dbReference>
<dbReference type="PANTHER" id="PTHR22762:SF133">
    <property type="entry name" value="P-TYPE DOMAIN-CONTAINING PROTEIN"/>
    <property type="match status" value="1"/>
</dbReference>
<gene>
    <name evidence="12" type="ORF">HYFRA_00010305</name>
</gene>
<organism evidence="12 13">
    <name type="scientific">Hymenoscyphus fraxineus</name>
    <dbReference type="NCBI Taxonomy" id="746836"/>
    <lineage>
        <taxon>Eukaryota</taxon>
        <taxon>Fungi</taxon>
        <taxon>Dikarya</taxon>
        <taxon>Ascomycota</taxon>
        <taxon>Pezizomycotina</taxon>
        <taxon>Leotiomycetes</taxon>
        <taxon>Helotiales</taxon>
        <taxon>Helotiaceae</taxon>
        <taxon>Hymenoscyphus</taxon>
    </lineage>
</organism>
<dbReference type="Proteomes" id="UP000696280">
    <property type="component" value="Unassembled WGS sequence"/>
</dbReference>
<dbReference type="OrthoDB" id="5839090at2759"/>
<sequence>MSNMAFSWSFVSPSYLYLDFLYNHLASYHAFSSFPLLHNVWFWYWNLVLLSTFHLYLDDRRNMASKGPLILLGILATLLFTTWAQNPTITTTSFRPVFTVPADSDVSVPLLPNIRDPEAKNAQDVCPGYKAENVVRNEFGWTATLSLAGKACNVYGPDVDTLNLTVEYQSADRLHVQITPSHVDASNASWYILPDELIPQPKIDTDASTTSLSNDLEFVWDNEPSFHFSVLRKSTGDTLFSTTGSKIVFENQFIEFSSTLPENYNLYGLGEVIHGFRMGNNFTRTIYAADVGDPIDTNLYGSHAFYLDTRYYSINSSTGNLAYIANATDVEAEYVSYSHGVFLRNSHGQEILMKPENITWRTLGGDIDLFFYAGPSQEEVTKAYQVSTVGLPAMQQYFTFGYHQCRWGYANWSQLQEVVDNFARFEIPLENIWTDIDYMNQYRDFENDQNTFPYEEGRAFLKKIHDNGQHYIPIVDSAIYIPNPENASDAYPTFNRGNETQSFMLNPDGSLYIGSVWPGYTVFPDWIGAVLNGTGAFNWWTNELSTWYKEIPFDGIWIDMSEVSSFCVGSCGSKNVTLNPVHPPFSLPGEPGNVIYDYPEGFNLTNATEAASASAAKASQASSAAEVPAPISSSTSTEYLRTTPTPGVRSVEYPPYVINHVQGALDVHAVSPNATHHGSTQEYDYHNLFGHQILNATYHALLSVFPTKRPFIIGRSTFAGSGKWAGHWGGDNASIWAHLFFAIPQALSFSLFGIPMFGVDTCGFGGNSDEELCNRWMQASAFFPFYRNHNTLSANPQEPYVWASVIEASKKAMAIRYLLLPYMYTLFYQASTQGTTVMRALAWEFPHEPHLASADRQFMLGSSLLITPVLTQGATSVQGVFPGVGKGEIWYDWYSQSAVLAKPGENVTIEAPLGHIPVYIRGGSVLPTQEPGLTTRECRRNPWGLIVACGGEGSARGVLYVDDGESLVQDATLVVDFSLSGKTLYATARGTYKDTNPLANVTILGVQGGVSTVTFNGKALESGWSYNSTSKVLDVGQLNDVTANGAWASDWTLKWT</sequence>
<feature type="domain" description="Glycoside hydrolase family 31 TIM barrel" evidence="10">
    <location>
        <begin position="392"/>
        <end position="826"/>
    </location>
</feature>
<keyword evidence="4" id="KW-0732">Signal</keyword>
<dbReference type="AlphaFoldDB" id="A0A9N9KX10"/>
<dbReference type="SUPFAM" id="SSF74650">
    <property type="entry name" value="Galactose mutarotase-like"/>
    <property type="match status" value="1"/>
</dbReference>
<dbReference type="Gene3D" id="2.60.40.1760">
    <property type="entry name" value="glycosyl hydrolase (family 31)"/>
    <property type="match status" value="1"/>
</dbReference>
<evidence type="ECO:0000259" key="11">
    <source>
        <dbReference type="Pfam" id="PF21365"/>
    </source>
</evidence>
<comment type="caution">
    <text evidence="12">The sequence shown here is derived from an EMBL/GenBank/DDBJ whole genome shotgun (WGS) entry which is preliminary data.</text>
</comment>
<feature type="domain" description="Glycosyl hydrolase family 31 C-terminal" evidence="11">
    <location>
        <begin position="834"/>
        <end position="926"/>
    </location>
</feature>
<feature type="transmembrane region" description="Helical" evidence="9">
    <location>
        <begin position="69"/>
        <end position="86"/>
    </location>
</feature>
<accession>A0A9N9KX10</accession>
<dbReference type="FunFam" id="3.20.20.80:FF:000138">
    <property type="entry name" value="Putative alpha-glucosidase AgdA"/>
    <property type="match status" value="1"/>
</dbReference>
<keyword evidence="9" id="KW-1133">Transmembrane helix</keyword>
<keyword evidence="9" id="KW-0472">Membrane</keyword>
<evidence type="ECO:0000313" key="13">
    <source>
        <dbReference type="Proteomes" id="UP000696280"/>
    </source>
</evidence>
<comment type="catalytic activity">
    <reaction evidence="1">
        <text>Hydrolysis of terminal, non-reducing (1-&gt;4)-linked alpha-D-glucose residues with release of alpha-D-glucose.</text>
        <dbReference type="EC" id="3.2.1.20"/>
    </reaction>
</comment>
<keyword evidence="5 8" id="KW-0378">Hydrolase</keyword>
<keyword evidence="7 8" id="KW-0326">Glycosidase</keyword>
<dbReference type="CDD" id="cd06602">
    <property type="entry name" value="GH31_MGAM_SI_GAA"/>
    <property type="match status" value="1"/>
</dbReference>
<evidence type="ECO:0000256" key="2">
    <source>
        <dbReference type="ARBA" id="ARBA00007806"/>
    </source>
</evidence>
<evidence type="ECO:0000313" key="12">
    <source>
        <dbReference type="EMBL" id="CAG8955439.1"/>
    </source>
</evidence>
<feature type="transmembrane region" description="Helical" evidence="9">
    <location>
        <begin position="40"/>
        <end position="57"/>
    </location>
</feature>
<evidence type="ECO:0000259" key="10">
    <source>
        <dbReference type="Pfam" id="PF01055"/>
    </source>
</evidence>
<dbReference type="GO" id="GO:0030246">
    <property type="term" value="F:carbohydrate binding"/>
    <property type="evidence" value="ECO:0007669"/>
    <property type="project" value="InterPro"/>
</dbReference>
<dbReference type="PANTHER" id="PTHR22762">
    <property type="entry name" value="ALPHA-GLUCOSIDASE"/>
    <property type="match status" value="1"/>
</dbReference>
<dbReference type="SUPFAM" id="SSF51445">
    <property type="entry name" value="(Trans)glycosidases"/>
    <property type="match status" value="1"/>
</dbReference>
<evidence type="ECO:0000256" key="5">
    <source>
        <dbReference type="ARBA" id="ARBA00022801"/>
    </source>
</evidence>